<dbReference type="EnsemblMetazoa" id="AAEL025194-RA">
    <property type="protein sequence ID" value="AAEL025194-PA"/>
    <property type="gene ID" value="AAEL025194"/>
</dbReference>
<protein>
    <submittedName>
        <fullName evidence="2">Uncharacterized protein</fullName>
    </submittedName>
</protein>
<gene>
    <name evidence="2" type="primary">110676559</name>
</gene>
<dbReference type="InParanoid" id="A0A6I8U6G7"/>
<reference evidence="2 3" key="1">
    <citation type="submission" date="2017-06" db="EMBL/GenBank/DDBJ databases">
        <title>Aedes aegypti genome working group (AGWG) sequencing and assembly.</title>
        <authorList>
            <consortium name="Aedes aegypti Genome Working Group (AGWG)"/>
            <person name="Matthews B.J."/>
        </authorList>
    </citation>
    <scope>NUCLEOTIDE SEQUENCE [LARGE SCALE GENOMIC DNA]</scope>
    <source>
        <strain evidence="2 3">LVP_AGWG</strain>
    </source>
</reference>
<feature type="region of interest" description="Disordered" evidence="1">
    <location>
        <begin position="73"/>
        <end position="100"/>
    </location>
</feature>
<feature type="compositionally biased region" description="Polar residues" evidence="1">
    <location>
        <begin position="77"/>
        <end position="88"/>
    </location>
</feature>
<dbReference type="Proteomes" id="UP000008820">
    <property type="component" value="Chromosome 2"/>
</dbReference>
<evidence type="ECO:0000313" key="3">
    <source>
        <dbReference type="Proteomes" id="UP000008820"/>
    </source>
</evidence>
<keyword evidence="3" id="KW-1185">Reference proteome</keyword>
<dbReference type="OrthoDB" id="7758426at2759"/>
<dbReference type="AlphaFoldDB" id="A0A6I8U6G7"/>
<proteinExistence type="predicted"/>
<name>A0A6I8U6G7_AEDAE</name>
<reference evidence="2" key="2">
    <citation type="submission" date="2020-05" db="UniProtKB">
        <authorList>
            <consortium name="EnsemblMetazoa"/>
        </authorList>
    </citation>
    <scope>IDENTIFICATION</scope>
    <source>
        <strain evidence="2">LVP_AGWG</strain>
    </source>
</reference>
<organism evidence="2 3">
    <name type="scientific">Aedes aegypti</name>
    <name type="common">Yellowfever mosquito</name>
    <name type="synonym">Culex aegypti</name>
    <dbReference type="NCBI Taxonomy" id="7159"/>
    <lineage>
        <taxon>Eukaryota</taxon>
        <taxon>Metazoa</taxon>
        <taxon>Ecdysozoa</taxon>
        <taxon>Arthropoda</taxon>
        <taxon>Hexapoda</taxon>
        <taxon>Insecta</taxon>
        <taxon>Pterygota</taxon>
        <taxon>Neoptera</taxon>
        <taxon>Endopterygota</taxon>
        <taxon>Diptera</taxon>
        <taxon>Nematocera</taxon>
        <taxon>Culicoidea</taxon>
        <taxon>Culicidae</taxon>
        <taxon>Culicinae</taxon>
        <taxon>Aedini</taxon>
        <taxon>Aedes</taxon>
        <taxon>Stegomyia</taxon>
    </lineage>
</organism>
<evidence type="ECO:0000256" key="1">
    <source>
        <dbReference type="SAM" id="MobiDB-lite"/>
    </source>
</evidence>
<accession>A0A6I8U6G7</accession>
<evidence type="ECO:0000313" key="2">
    <source>
        <dbReference type="EnsemblMetazoa" id="AAEL025194-PA"/>
    </source>
</evidence>
<sequence>MAADIDSLQQENAKLRSLNMLLQESLVQKREEVSFKEIKGFPSAEWLLSVSQDSEDSDYLFVKQLMFRLFPHGVGNATPSGRPSNNPKGRNKGEGSMELPVQRTNKLDPDKLSYMKDRLYERRRILQDPVGIAMEKSKMINKHIVAVIANNPALRNISKPQ</sequence>